<dbReference type="Gene3D" id="3.60.15.10">
    <property type="entry name" value="Ribonuclease Z/Hydroxyacylglutathione hydrolase-like"/>
    <property type="match status" value="1"/>
</dbReference>
<dbReference type="AlphaFoldDB" id="A0A558GDB4"/>
<reference evidence="2 3" key="1">
    <citation type="submission" date="2019-07" db="EMBL/GenBank/DDBJ databases">
        <title>Draft genome sequence of Haloferax volcanii SS0101, isolated from salt farm in Samut Sakhon, Thailand.</title>
        <authorList>
            <person name="Wanthongcharoen S."/>
            <person name="Yamprayoonswat W."/>
            <person name="Ruangsuj P."/>
            <person name="Thongpramul N."/>
            <person name="Jumpathong W."/>
            <person name="Sittihan S."/>
            <person name="Kanjanavas P."/>
            <person name="Yasawong M."/>
        </authorList>
    </citation>
    <scope>NUCLEOTIDE SEQUENCE [LARGE SCALE GENOMIC DNA]</scope>
    <source>
        <strain evidence="2 3">SS0101</strain>
    </source>
</reference>
<accession>A0A558GDB4</accession>
<sequence length="112" mass="11768">TGAELLYETLHDTLLSLPDETRVLPGHVSVGADGRYGVAAPGELVSATLGDLREGLDVLSMDESAFVARVTEDTPEKPANYERVIDINTGRASVGGEEEATELELGPNNCAA</sequence>
<evidence type="ECO:0000313" key="3">
    <source>
        <dbReference type="Proteomes" id="UP000320212"/>
    </source>
</evidence>
<name>A0A558GDB4_HALVO</name>
<evidence type="ECO:0000256" key="1">
    <source>
        <dbReference type="SAM" id="MobiDB-lite"/>
    </source>
</evidence>
<keyword evidence="2" id="KW-0378">Hydrolase</keyword>
<protein>
    <submittedName>
        <fullName evidence="2">MBL fold metallo-hydrolase</fullName>
    </submittedName>
</protein>
<organism evidence="2 3">
    <name type="scientific">Haloferax volcanii</name>
    <name type="common">Halobacterium volcanii</name>
    <dbReference type="NCBI Taxonomy" id="2246"/>
    <lineage>
        <taxon>Archaea</taxon>
        <taxon>Methanobacteriati</taxon>
        <taxon>Methanobacteriota</taxon>
        <taxon>Stenosarchaea group</taxon>
        <taxon>Halobacteria</taxon>
        <taxon>Halobacteriales</taxon>
        <taxon>Haloferacaceae</taxon>
        <taxon>Haloferax</taxon>
    </lineage>
</organism>
<dbReference type="Proteomes" id="UP000320212">
    <property type="component" value="Unassembled WGS sequence"/>
</dbReference>
<evidence type="ECO:0000313" key="2">
    <source>
        <dbReference type="EMBL" id="TVT95750.1"/>
    </source>
</evidence>
<proteinExistence type="predicted"/>
<dbReference type="GO" id="GO:0016787">
    <property type="term" value="F:hydrolase activity"/>
    <property type="evidence" value="ECO:0007669"/>
    <property type="project" value="UniProtKB-KW"/>
</dbReference>
<comment type="caution">
    <text evidence="2">The sequence shown here is derived from an EMBL/GenBank/DDBJ whole genome shotgun (WGS) entry which is preliminary data.</text>
</comment>
<dbReference type="InterPro" id="IPR036866">
    <property type="entry name" value="RibonucZ/Hydroxyglut_hydro"/>
</dbReference>
<gene>
    <name evidence="2" type="ORF">FQA18_04995</name>
</gene>
<feature type="non-terminal residue" evidence="2">
    <location>
        <position position="1"/>
    </location>
</feature>
<dbReference type="EMBL" id="VMTR01000019">
    <property type="protein sequence ID" value="TVT95750.1"/>
    <property type="molecule type" value="Genomic_DNA"/>
</dbReference>
<feature type="region of interest" description="Disordered" evidence="1">
    <location>
        <begin position="92"/>
        <end position="112"/>
    </location>
</feature>